<dbReference type="InterPro" id="IPR013325">
    <property type="entry name" value="RNA_pol_sigma_r2"/>
</dbReference>
<evidence type="ECO:0000256" key="1">
    <source>
        <dbReference type="ARBA" id="ARBA00010641"/>
    </source>
</evidence>
<keyword evidence="3" id="KW-0731">Sigma factor</keyword>
<evidence type="ECO:0000256" key="4">
    <source>
        <dbReference type="ARBA" id="ARBA00023125"/>
    </source>
</evidence>
<dbReference type="GO" id="GO:0016987">
    <property type="term" value="F:sigma factor activity"/>
    <property type="evidence" value="ECO:0007669"/>
    <property type="project" value="UniProtKB-KW"/>
</dbReference>
<keyword evidence="5" id="KW-0804">Transcription</keyword>
<dbReference type="NCBIfam" id="TIGR02937">
    <property type="entry name" value="sigma70-ECF"/>
    <property type="match status" value="1"/>
</dbReference>
<proteinExistence type="inferred from homology"/>
<gene>
    <name evidence="7" type="ORF">SDC9_66647</name>
</gene>
<evidence type="ECO:0000256" key="2">
    <source>
        <dbReference type="ARBA" id="ARBA00023015"/>
    </source>
</evidence>
<comment type="caution">
    <text evidence="7">The sequence shown here is derived from an EMBL/GenBank/DDBJ whole genome shotgun (WGS) entry which is preliminary data.</text>
</comment>
<comment type="similarity">
    <text evidence="1">Belongs to the sigma-70 factor family. ECF subfamily.</text>
</comment>
<dbReference type="PANTHER" id="PTHR43133:SF8">
    <property type="entry name" value="RNA POLYMERASE SIGMA FACTOR HI_1459-RELATED"/>
    <property type="match status" value="1"/>
</dbReference>
<dbReference type="InterPro" id="IPR007627">
    <property type="entry name" value="RNA_pol_sigma70_r2"/>
</dbReference>
<dbReference type="InterPro" id="IPR014284">
    <property type="entry name" value="RNA_pol_sigma-70_dom"/>
</dbReference>
<dbReference type="InterPro" id="IPR039425">
    <property type="entry name" value="RNA_pol_sigma-70-like"/>
</dbReference>
<reference evidence="7" key="1">
    <citation type="submission" date="2019-08" db="EMBL/GenBank/DDBJ databases">
        <authorList>
            <person name="Kucharzyk K."/>
            <person name="Murdoch R.W."/>
            <person name="Higgins S."/>
            <person name="Loffler F."/>
        </authorList>
    </citation>
    <scope>NUCLEOTIDE SEQUENCE</scope>
</reference>
<accession>A0A644XWQ4</accession>
<dbReference type="EMBL" id="VSSQ01003336">
    <property type="protein sequence ID" value="MPM20218.1"/>
    <property type="molecule type" value="Genomic_DNA"/>
</dbReference>
<feature type="domain" description="RNA polymerase sigma-70 region 2" evidence="6">
    <location>
        <begin position="23"/>
        <end position="90"/>
    </location>
</feature>
<dbReference type="GO" id="GO:0006352">
    <property type="term" value="P:DNA-templated transcription initiation"/>
    <property type="evidence" value="ECO:0007669"/>
    <property type="project" value="InterPro"/>
</dbReference>
<dbReference type="InterPro" id="IPR013324">
    <property type="entry name" value="RNA_pol_sigma_r3/r4-like"/>
</dbReference>
<dbReference type="GO" id="GO:0003677">
    <property type="term" value="F:DNA binding"/>
    <property type="evidence" value="ECO:0007669"/>
    <property type="project" value="UniProtKB-KW"/>
</dbReference>
<dbReference type="PANTHER" id="PTHR43133">
    <property type="entry name" value="RNA POLYMERASE ECF-TYPE SIGMA FACTO"/>
    <property type="match status" value="1"/>
</dbReference>
<protein>
    <recommendedName>
        <fullName evidence="6">RNA polymerase sigma-70 region 2 domain-containing protein</fullName>
    </recommendedName>
</protein>
<dbReference type="SUPFAM" id="SSF88659">
    <property type="entry name" value="Sigma3 and sigma4 domains of RNA polymerase sigma factors"/>
    <property type="match status" value="1"/>
</dbReference>
<evidence type="ECO:0000256" key="3">
    <source>
        <dbReference type="ARBA" id="ARBA00023082"/>
    </source>
</evidence>
<organism evidence="7">
    <name type="scientific">bioreactor metagenome</name>
    <dbReference type="NCBI Taxonomy" id="1076179"/>
    <lineage>
        <taxon>unclassified sequences</taxon>
        <taxon>metagenomes</taxon>
        <taxon>ecological metagenomes</taxon>
    </lineage>
</organism>
<dbReference type="SUPFAM" id="SSF88946">
    <property type="entry name" value="Sigma2 domain of RNA polymerase sigma factors"/>
    <property type="match status" value="1"/>
</dbReference>
<dbReference type="AlphaFoldDB" id="A0A644XWQ4"/>
<dbReference type="Gene3D" id="1.10.1740.10">
    <property type="match status" value="1"/>
</dbReference>
<sequence length="182" mass="21516">MIDQSNFISELKNKNEEALTFVIEEYGNYIYKIAYLYSNSLELSEECVNDVLLKIWKGIDGYKYDSTVFKKWVASITKYSSIDLMRKEKKYNTSTVLDENLTKCTDNIEDSLITKEELTDATKFMERLNDMDKKIFKSRFLGNKNSKEIARKLNLTENAINLRVLRMRNKLKKYMYDLEGKE</sequence>
<keyword evidence="2" id="KW-0805">Transcription regulation</keyword>
<evidence type="ECO:0000259" key="6">
    <source>
        <dbReference type="Pfam" id="PF04542"/>
    </source>
</evidence>
<keyword evidence="4" id="KW-0238">DNA-binding</keyword>
<evidence type="ECO:0000313" key="7">
    <source>
        <dbReference type="EMBL" id="MPM20218.1"/>
    </source>
</evidence>
<dbReference type="InterPro" id="IPR036388">
    <property type="entry name" value="WH-like_DNA-bd_sf"/>
</dbReference>
<name>A0A644XWQ4_9ZZZZ</name>
<dbReference type="Pfam" id="PF04542">
    <property type="entry name" value="Sigma70_r2"/>
    <property type="match status" value="1"/>
</dbReference>
<dbReference type="Gene3D" id="1.10.10.10">
    <property type="entry name" value="Winged helix-like DNA-binding domain superfamily/Winged helix DNA-binding domain"/>
    <property type="match status" value="1"/>
</dbReference>
<evidence type="ECO:0000256" key="5">
    <source>
        <dbReference type="ARBA" id="ARBA00023163"/>
    </source>
</evidence>